<protein>
    <submittedName>
        <fullName evidence="4">TetR family transcriptional regulator</fullName>
    </submittedName>
</protein>
<dbReference type="SUPFAM" id="SSF46689">
    <property type="entry name" value="Homeodomain-like"/>
    <property type="match status" value="1"/>
</dbReference>
<dbReference type="InterPro" id="IPR009057">
    <property type="entry name" value="Homeodomain-like_sf"/>
</dbReference>
<proteinExistence type="predicted"/>
<dbReference type="InterPro" id="IPR036271">
    <property type="entry name" value="Tet_transcr_reg_TetR-rel_C_sf"/>
</dbReference>
<dbReference type="PROSITE" id="PS01081">
    <property type="entry name" value="HTH_TETR_1"/>
    <property type="match status" value="1"/>
</dbReference>
<evidence type="ECO:0000256" key="1">
    <source>
        <dbReference type="ARBA" id="ARBA00023125"/>
    </source>
</evidence>
<accession>A0A1U9KBD2</accession>
<dbReference type="STRING" id="1471761.B0W44_01220"/>
<gene>
    <name evidence="4" type="ORF">B0W44_01220</name>
</gene>
<evidence type="ECO:0000256" key="2">
    <source>
        <dbReference type="PROSITE-ProRule" id="PRU00335"/>
    </source>
</evidence>
<sequence length="214" mass="24985">MATEKFESLDEGKKKRILNAALQEFAENGFAQASTNRIVKEAGIGKGMLFYYFNNKKGLYQYLFDYSVKVIQNDFLARIDMHETDFIERMRQMARLKLQVMKDKPGVFNFMGTVMLTRESELPDDIKTRIEALEKLGYEKMYANVDTGLFRDDVGVEKAYKLIQWAIDGYQNEVKARLKGQKMTSIDLEPLWKEFYGYMDVMKTIFYKQGVDEA</sequence>
<dbReference type="GO" id="GO:0006355">
    <property type="term" value="P:regulation of DNA-templated transcription"/>
    <property type="evidence" value="ECO:0007669"/>
    <property type="project" value="UniProtKB-ARBA"/>
</dbReference>
<dbReference type="EMBL" id="CP019699">
    <property type="protein sequence ID" value="AQS57332.1"/>
    <property type="molecule type" value="Genomic_DNA"/>
</dbReference>
<dbReference type="KEGG" id="ntr:B0W44_01220"/>
<dbReference type="InterPro" id="IPR050109">
    <property type="entry name" value="HTH-type_TetR-like_transc_reg"/>
</dbReference>
<dbReference type="SUPFAM" id="SSF48498">
    <property type="entry name" value="Tetracyclin repressor-like, C-terminal domain"/>
    <property type="match status" value="1"/>
</dbReference>
<evidence type="ECO:0000313" key="5">
    <source>
        <dbReference type="Proteomes" id="UP000188603"/>
    </source>
</evidence>
<dbReference type="OrthoDB" id="9780939at2"/>
<organism evidence="4 5">
    <name type="scientific">Novibacillus thermophilus</name>
    <dbReference type="NCBI Taxonomy" id="1471761"/>
    <lineage>
        <taxon>Bacteria</taxon>
        <taxon>Bacillati</taxon>
        <taxon>Bacillota</taxon>
        <taxon>Bacilli</taxon>
        <taxon>Bacillales</taxon>
        <taxon>Thermoactinomycetaceae</taxon>
        <taxon>Novibacillus</taxon>
    </lineage>
</organism>
<feature type="domain" description="HTH tetR-type" evidence="3">
    <location>
        <begin position="11"/>
        <end position="71"/>
    </location>
</feature>
<dbReference type="Proteomes" id="UP000188603">
    <property type="component" value="Chromosome"/>
</dbReference>
<reference evidence="4 5" key="1">
    <citation type="journal article" date="2015" name="Int. J. Syst. Evol. Microbiol.">
        <title>Novibacillus thermophilus gen. nov., sp. nov., a Gram-staining-negative and moderately thermophilic member of the family Thermoactinomycetaceae.</title>
        <authorList>
            <person name="Yang G."/>
            <person name="Chen J."/>
            <person name="Zhou S."/>
        </authorList>
    </citation>
    <scope>NUCLEOTIDE SEQUENCE [LARGE SCALE GENOMIC DNA]</scope>
    <source>
        <strain evidence="4 5">SG-1</strain>
    </source>
</reference>
<keyword evidence="5" id="KW-1185">Reference proteome</keyword>
<dbReference type="InterPro" id="IPR023772">
    <property type="entry name" value="DNA-bd_HTH_TetR-type_CS"/>
</dbReference>
<dbReference type="AlphaFoldDB" id="A0A1U9KBD2"/>
<evidence type="ECO:0000259" key="3">
    <source>
        <dbReference type="PROSITE" id="PS50977"/>
    </source>
</evidence>
<dbReference type="InterPro" id="IPR001647">
    <property type="entry name" value="HTH_TetR"/>
</dbReference>
<dbReference type="PROSITE" id="PS50977">
    <property type="entry name" value="HTH_TETR_2"/>
    <property type="match status" value="1"/>
</dbReference>
<dbReference type="Gene3D" id="1.10.357.10">
    <property type="entry name" value="Tetracycline Repressor, domain 2"/>
    <property type="match status" value="1"/>
</dbReference>
<dbReference type="PRINTS" id="PR00455">
    <property type="entry name" value="HTHTETR"/>
</dbReference>
<keyword evidence="1 2" id="KW-0238">DNA-binding</keyword>
<dbReference type="Pfam" id="PF00440">
    <property type="entry name" value="TetR_N"/>
    <property type="match status" value="1"/>
</dbReference>
<dbReference type="GO" id="GO:0003677">
    <property type="term" value="F:DNA binding"/>
    <property type="evidence" value="ECO:0007669"/>
    <property type="project" value="UniProtKB-UniRule"/>
</dbReference>
<dbReference type="PANTHER" id="PTHR30328">
    <property type="entry name" value="TRANSCRIPTIONAL REPRESSOR"/>
    <property type="match status" value="1"/>
</dbReference>
<dbReference type="PANTHER" id="PTHR30328:SF54">
    <property type="entry name" value="HTH-TYPE TRANSCRIPTIONAL REPRESSOR SCO4008"/>
    <property type="match status" value="1"/>
</dbReference>
<feature type="DNA-binding region" description="H-T-H motif" evidence="2">
    <location>
        <begin position="34"/>
        <end position="53"/>
    </location>
</feature>
<name>A0A1U9KBD2_9BACL</name>
<dbReference type="Gene3D" id="1.10.10.60">
    <property type="entry name" value="Homeodomain-like"/>
    <property type="match status" value="1"/>
</dbReference>
<evidence type="ECO:0000313" key="4">
    <source>
        <dbReference type="EMBL" id="AQS57332.1"/>
    </source>
</evidence>